<evidence type="ECO:0000256" key="1">
    <source>
        <dbReference type="SAM" id="MobiDB-lite"/>
    </source>
</evidence>
<dbReference type="EMBL" id="LIAE01010535">
    <property type="protein sequence ID" value="PAV59280.1"/>
    <property type="molecule type" value="Genomic_DNA"/>
</dbReference>
<sequence>MNIPKNTLASKGSNQALAKGPGPSDHLAPPNQENPANLTGLRPRYQKKTPPRWLGRLLGGCSACTSASAGSSSHHSPLSPSFGPPQASQAATSQGKLAKSSSRMDAAGCSNANDVALNDRILFHLEMPMVSNRRFSKNLLTKYKIVDLV</sequence>
<organism evidence="2 3">
    <name type="scientific">Diploscapter pachys</name>
    <dbReference type="NCBI Taxonomy" id="2018661"/>
    <lineage>
        <taxon>Eukaryota</taxon>
        <taxon>Metazoa</taxon>
        <taxon>Ecdysozoa</taxon>
        <taxon>Nematoda</taxon>
        <taxon>Chromadorea</taxon>
        <taxon>Rhabditida</taxon>
        <taxon>Rhabditina</taxon>
        <taxon>Rhabditomorpha</taxon>
        <taxon>Rhabditoidea</taxon>
        <taxon>Rhabditidae</taxon>
        <taxon>Diploscapter</taxon>
    </lineage>
</organism>
<feature type="compositionally biased region" description="Polar residues" evidence="1">
    <location>
        <begin position="1"/>
        <end position="16"/>
    </location>
</feature>
<reference evidence="2 3" key="1">
    <citation type="journal article" date="2017" name="Curr. Biol.">
        <title>Genome architecture and evolution of a unichromosomal asexual nematode.</title>
        <authorList>
            <person name="Fradin H."/>
            <person name="Zegar C."/>
            <person name="Gutwein M."/>
            <person name="Lucas J."/>
            <person name="Kovtun M."/>
            <person name="Corcoran D."/>
            <person name="Baugh L.R."/>
            <person name="Kiontke K."/>
            <person name="Gunsalus K."/>
            <person name="Fitch D.H."/>
            <person name="Piano F."/>
        </authorList>
    </citation>
    <scope>NUCLEOTIDE SEQUENCE [LARGE SCALE GENOMIC DNA]</scope>
    <source>
        <strain evidence="2">PF1309</strain>
    </source>
</reference>
<comment type="caution">
    <text evidence="2">The sequence shown here is derived from an EMBL/GenBank/DDBJ whole genome shotgun (WGS) entry which is preliminary data.</text>
</comment>
<feature type="compositionally biased region" description="Polar residues" evidence="1">
    <location>
        <begin position="86"/>
        <end position="103"/>
    </location>
</feature>
<accession>A0A2A2JBX9</accession>
<feature type="region of interest" description="Disordered" evidence="1">
    <location>
        <begin position="1"/>
        <end position="107"/>
    </location>
</feature>
<proteinExistence type="predicted"/>
<protein>
    <submittedName>
        <fullName evidence="2">Uncharacterized protein</fullName>
    </submittedName>
</protein>
<feature type="compositionally biased region" description="Low complexity" evidence="1">
    <location>
        <begin position="59"/>
        <end position="81"/>
    </location>
</feature>
<name>A0A2A2JBX9_9BILA</name>
<keyword evidence="3" id="KW-1185">Reference proteome</keyword>
<dbReference type="Proteomes" id="UP000218231">
    <property type="component" value="Unassembled WGS sequence"/>
</dbReference>
<dbReference type="AlphaFoldDB" id="A0A2A2JBX9"/>
<evidence type="ECO:0000313" key="2">
    <source>
        <dbReference type="EMBL" id="PAV59280.1"/>
    </source>
</evidence>
<evidence type="ECO:0000313" key="3">
    <source>
        <dbReference type="Proteomes" id="UP000218231"/>
    </source>
</evidence>
<gene>
    <name evidence="2" type="ORF">WR25_18414</name>
</gene>